<dbReference type="InterPro" id="IPR029062">
    <property type="entry name" value="Class_I_gatase-like"/>
</dbReference>
<dbReference type="SUPFAM" id="SSF52317">
    <property type="entry name" value="Class I glutamine amidotransferase-like"/>
    <property type="match status" value="1"/>
</dbReference>
<reference evidence="2 3" key="1">
    <citation type="submission" date="2010-12" db="EMBL/GenBank/DDBJ databases">
        <title>The Genome Sequence of Coprobacillus sp. strain 29_1.</title>
        <authorList>
            <consortium name="The Broad Institute Genome Sequencing Platform"/>
            <person name="Earl A."/>
            <person name="Ward D."/>
            <person name="Feldgarden M."/>
            <person name="Gevers D."/>
            <person name="Daigneault M."/>
            <person name="Sibley C.D."/>
            <person name="White A."/>
            <person name="Strauss J."/>
            <person name="Allen-Vercoe E."/>
            <person name="Young S.K."/>
            <person name="Zeng Q."/>
            <person name="Gargeya S."/>
            <person name="Fitzgerald M."/>
            <person name="Haas B."/>
            <person name="Abouelleil A."/>
            <person name="Alvarado L."/>
            <person name="Arachchi H.M."/>
            <person name="Berlin A."/>
            <person name="Brown A."/>
            <person name="Chapman S.B."/>
            <person name="Chen Z."/>
            <person name="Dunbar C."/>
            <person name="Freedman E."/>
            <person name="Gearin G."/>
            <person name="Gellesch M."/>
            <person name="Goldberg J."/>
            <person name="Griggs A."/>
            <person name="Gujja S."/>
            <person name="Heilman E."/>
            <person name="Heiman D."/>
            <person name="Howarth C."/>
            <person name="Larson L."/>
            <person name="Lui A."/>
            <person name="MacDonald P.J.P."/>
            <person name="Mehta T."/>
            <person name="Montmayeur A."/>
            <person name="Murphy C."/>
            <person name="Neiman D."/>
            <person name="Pearson M."/>
            <person name="Priest M."/>
            <person name="Roberts A."/>
            <person name="Saif S."/>
            <person name="Shea T."/>
            <person name="Shenoy N."/>
            <person name="Sisk P."/>
            <person name="Stolte C."/>
            <person name="Sykes S."/>
            <person name="White J."/>
            <person name="Yandava C."/>
            <person name="Nusbaum C."/>
            <person name="Birren B."/>
        </authorList>
    </citation>
    <scope>NUCLEOTIDE SEQUENCE [LARGE SCALE GENOMIC DNA]</scope>
    <source>
        <strain evidence="2 3">29_1</strain>
    </source>
</reference>
<dbReference type="Gene3D" id="3.40.50.880">
    <property type="match status" value="1"/>
</dbReference>
<dbReference type="eggNOG" id="COG0693">
    <property type="taxonomic scope" value="Bacteria"/>
</dbReference>
<dbReference type="InterPro" id="IPR002818">
    <property type="entry name" value="DJ-1/PfpI"/>
</dbReference>
<dbReference type="CDD" id="cd03135">
    <property type="entry name" value="GATase1_DJ-1"/>
    <property type="match status" value="1"/>
</dbReference>
<dbReference type="NCBIfam" id="TIGR01383">
    <property type="entry name" value="not_thiJ"/>
    <property type="match status" value="1"/>
</dbReference>
<sequence>MNRMARVAVLMAEGYEEGETLTIVDLLRRAGIECHTFSFDNEFVKGMHNMYVQADKMFGKEVQEYDMIVLPGGRPGGANLRNNPDVIALLQYFNEHHKYIAAMCSGTIALAEAQVITGKKVTGYTGYAEKLVDGEFVDDVVVFDQNIVTSQGPATPYPFAFKIMEVFQQDVTEMKERLMYNFAGGK</sequence>
<evidence type="ECO:0000313" key="3">
    <source>
        <dbReference type="Proteomes" id="UP000003157"/>
    </source>
</evidence>
<accession>E7G8T0</accession>
<gene>
    <name evidence="2" type="ORF">HMPREF9488_01168</name>
</gene>
<feature type="domain" description="DJ-1/PfpI" evidence="1">
    <location>
        <begin position="6"/>
        <end position="165"/>
    </location>
</feature>
<evidence type="ECO:0000313" key="2">
    <source>
        <dbReference type="EMBL" id="EFW05523.1"/>
    </source>
</evidence>
<dbReference type="PANTHER" id="PTHR48094">
    <property type="entry name" value="PROTEIN/NUCLEIC ACID DEGLYCASE DJ-1-RELATED"/>
    <property type="match status" value="1"/>
</dbReference>
<dbReference type="EMBL" id="ADKX01000022">
    <property type="protein sequence ID" value="EFW05523.1"/>
    <property type="molecule type" value="Genomic_DNA"/>
</dbReference>
<dbReference type="HOGENOM" id="CLU_000445_44_2_9"/>
<dbReference type="PANTHER" id="PTHR48094:SF12">
    <property type="entry name" value="PARKINSON DISEASE PROTEIN 7 HOMOLOG"/>
    <property type="match status" value="1"/>
</dbReference>
<dbReference type="InterPro" id="IPR050325">
    <property type="entry name" value="Prot/Nucl_acid_deglycase"/>
</dbReference>
<evidence type="ECO:0000259" key="1">
    <source>
        <dbReference type="Pfam" id="PF01965"/>
    </source>
</evidence>
<dbReference type="InterPro" id="IPR006287">
    <property type="entry name" value="DJ-1"/>
</dbReference>
<protein>
    <recommendedName>
        <fullName evidence="1">DJ-1/PfpI domain-containing protein</fullName>
    </recommendedName>
</protein>
<proteinExistence type="predicted"/>
<dbReference type="GO" id="GO:0005737">
    <property type="term" value="C:cytoplasm"/>
    <property type="evidence" value="ECO:0007669"/>
    <property type="project" value="TreeGrafter"/>
</dbReference>
<keyword evidence="3" id="KW-1185">Reference proteome</keyword>
<dbReference type="STRING" id="100884.GCA_000269565_03011"/>
<name>E7G8T0_9FIRM</name>
<organism evidence="2 3">
    <name type="scientific">Coprobacillus cateniformis</name>
    <dbReference type="NCBI Taxonomy" id="100884"/>
    <lineage>
        <taxon>Bacteria</taxon>
        <taxon>Bacillati</taxon>
        <taxon>Bacillota</taxon>
        <taxon>Erysipelotrichia</taxon>
        <taxon>Erysipelotrichales</taxon>
        <taxon>Coprobacillaceae</taxon>
        <taxon>Coprobacillus</taxon>
    </lineage>
</organism>
<dbReference type="AlphaFoldDB" id="E7G8T0"/>
<comment type="caution">
    <text evidence="2">The sequence shown here is derived from an EMBL/GenBank/DDBJ whole genome shotgun (WGS) entry which is preliminary data.</text>
</comment>
<dbReference type="Pfam" id="PF01965">
    <property type="entry name" value="DJ-1_PfpI"/>
    <property type="match status" value="1"/>
</dbReference>
<dbReference type="Proteomes" id="UP000003157">
    <property type="component" value="Unassembled WGS sequence"/>
</dbReference>